<dbReference type="Gene3D" id="1.10.260.40">
    <property type="entry name" value="lambda repressor-like DNA-binding domains"/>
    <property type="match status" value="1"/>
</dbReference>
<evidence type="ECO:0000313" key="2">
    <source>
        <dbReference type="EMBL" id="MBD2772224.1"/>
    </source>
</evidence>
<sequence>MLYTDRYIELINTFPPRPIKSQEDLEVTQSVVDSLLDKSKLTQEERDYLNLLGTLIYEYEERQDMIPDIFGVDLLKVLMAELNLRQKDLVSIFKTESIVSDVLNGKRKLTVNHIQGLAEFFNVSPAVFFPLNHSEADFLADS</sequence>
<dbReference type="SUPFAM" id="SSF47413">
    <property type="entry name" value="lambda repressor-like DNA-binding domains"/>
    <property type="match status" value="1"/>
</dbReference>
<dbReference type="CDD" id="cd00093">
    <property type="entry name" value="HTH_XRE"/>
    <property type="match status" value="1"/>
</dbReference>
<evidence type="ECO:0000259" key="1">
    <source>
        <dbReference type="PROSITE" id="PS50943"/>
    </source>
</evidence>
<dbReference type="Proteomes" id="UP000629098">
    <property type="component" value="Unassembled WGS sequence"/>
</dbReference>
<dbReference type="GO" id="GO:0001046">
    <property type="term" value="F:core promoter sequence-specific DNA binding"/>
    <property type="evidence" value="ECO:0007669"/>
    <property type="project" value="TreeGrafter"/>
</dbReference>
<dbReference type="PANTHER" id="PTHR40455:SF1">
    <property type="entry name" value="ANTITOXIN HIGA"/>
    <property type="match status" value="1"/>
</dbReference>
<proteinExistence type="predicted"/>
<keyword evidence="3" id="KW-1185">Reference proteome</keyword>
<organism evidence="2 3">
    <name type="scientific">Iningainema tapete BLCC-T55</name>
    <dbReference type="NCBI Taxonomy" id="2748662"/>
    <lineage>
        <taxon>Bacteria</taxon>
        <taxon>Bacillati</taxon>
        <taxon>Cyanobacteriota</taxon>
        <taxon>Cyanophyceae</taxon>
        <taxon>Nostocales</taxon>
        <taxon>Scytonemataceae</taxon>
        <taxon>Iningainema tapete</taxon>
    </lineage>
</organism>
<dbReference type="InterPro" id="IPR001387">
    <property type="entry name" value="Cro/C1-type_HTH"/>
</dbReference>
<evidence type="ECO:0000313" key="3">
    <source>
        <dbReference type="Proteomes" id="UP000629098"/>
    </source>
</evidence>
<dbReference type="InterPro" id="IPR010982">
    <property type="entry name" value="Lambda_DNA-bd_dom_sf"/>
</dbReference>
<dbReference type="SMART" id="SM00530">
    <property type="entry name" value="HTH_XRE"/>
    <property type="match status" value="1"/>
</dbReference>
<dbReference type="InterPro" id="IPR039060">
    <property type="entry name" value="Antitox_HigA"/>
</dbReference>
<name>A0A8J6XC69_9CYAN</name>
<dbReference type="GO" id="GO:0006355">
    <property type="term" value="P:regulation of DNA-templated transcription"/>
    <property type="evidence" value="ECO:0007669"/>
    <property type="project" value="InterPro"/>
</dbReference>
<dbReference type="EMBL" id="JACXAE010000036">
    <property type="protein sequence ID" value="MBD2772224.1"/>
    <property type="molecule type" value="Genomic_DNA"/>
</dbReference>
<dbReference type="PANTHER" id="PTHR40455">
    <property type="entry name" value="ANTITOXIN HIGA"/>
    <property type="match status" value="1"/>
</dbReference>
<comment type="caution">
    <text evidence="2">The sequence shown here is derived from an EMBL/GenBank/DDBJ whole genome shotgun (WGS) entry which is preliminary data.</text>
</comment>
<feature type="domain" description="HTH cro/C1-type" evidence="1">
    <location>
        <begin position="75"/>
        <end position="128"/>
    </location>
</feature>
<protein>
    <submittedName>
        <fullName evidence="2">Transcriptional regulator</fullName>
    </submittedName>
</protein>
<reference evidence="2" key="1">
    <citation type="submission" date="2020-09" db="EMBL/GenBank/DDBJ databases">
        <title>Iningainema tapete sp. nov. (Scytonemataceae, Cyanobacteria) from greenhouses in central Florida (USA) produces two types of nodularin with biosynthetic potential for microcystin-LR and anabaenopeptins.</title>
        <authorList>
            <person name="Berthold D.E."/>
            <person name="Lefler F.W."/>
            <person name="Huang I.-S."/>
            <person name="Abdulla H."/>
            <person name="Zimba P.V."/>
            <person name="Laughinghouse H.D. IV."/>
        </authorList>
    </citation>
    <scope>NUCLEOTIDE SEQUENCE</scope>
    <source>
        <strain evidence="2">BLCCT55</strain>
    </source>
</reference>
<gene>
    <name evidence="2" type="ORF">ICL16_09055</name>
</gene>
<dbReference type="AlphaFoldDB" id="A0A8J6XC69"/>
<accession>A0A8J6XC69</accession>
<dbReference type="PROSITE" id="PS50943">
    <property type="entry name" value="HTH_CROC1"/>
    <property type="match status" value="1"/>
</dbReference>